<keyword evidence="4" id="KW-0904">Protein phosphatase</keyword>
<evidence type="ECO:0000313" key="7">
    <source>
        <dbReference type="EMBL" id="CAL1534184.1"/>
    </source>
</evidence>
<comment type="similarity">
    <text evidence="1">Belongs to the protein-tyrosine phosphatase family.</text>
</comment>
<feature type="domain" description="Tyrosine specific protein phosphatases" evidence="6">
    <location>
        <begin position="8"/>
        <end position="73"/>
    </location>
</feature>
<dbReference type="SUPFAM" id="SSF52799">
    <property type="entry name" value="(Phosphotyrosine protein) phosphatases II"/>
    <property type="match status" value="1"/>
</dbReference>
<feature type="non-terminal residue" evidence="7">
    <location>
        <position position="73"/>
    </location>
</feature>
<dbReference type="InterPro" id="IPR000242">
    <property type="entry name" value="PTP_cat"/>
</dbReference>
<sequence>PVSPWGLVDFEQRVFAHPTSRPIVVHCSAGVGRTGTFIALRNVLSEAEQTGHVDFFKTVAKLRQDRILMIQTM</sequence>
<evidence type="ECO:0000259" key="5">
    <source>
        <dbReference type="PROSITE" id="PS50055"/>
    </source>
</evidence>
<gene>
    <name evidence="7" type="ORF">GSLYS_00008144001</name>
</gene>
<evidence type="ECO:0000256" key="3">
    <source>
        <dbReference type="ARBA" id="ARBA00022801"/>
    </source>
</evidence>
<organism evidence="7 8">
    <name type="scientific">Lymnaea stagnalis</name>
    <name type="common">Great pond snail</name>
    <name type="synonym">Helix stagnalis</name>
    <dbReference type="NCBI Taxonomy" id="6523"/>
    <lineage>
        <taxon>Eukaryota</taxon>
        <taxon>Metazoa</taxon>
        <taxon>Spiralia</taxon>
        <taxon>Lophotrochozoa</taxon>
        <taxon>Mollusca</taxon>
        <taxon>Gastropoda</taxon>
        <taxon>Heterobranchia</taxon>
        <taxon>Euthyneura</taxon>
        <taxon>Panpulmonata</taxon>
        <taxon>Hygrophila</taxon>
        <taxon>Lymnaeoidea</taxon>
        <taxon>Lymnaeidae</taxon>
        <taxon>Lymnaea</taxon>
    </lineage>
</organism>
<dbReference type="InterPro" id="IPR003595">
    <property type="entry name" value="Tyr_Pase_cat"/>
</dbReference>
<protein>
    <recommendedName>
        <fullName evidence="2">protein-tyrosine-phosphatase</fullName>
        <ecNumber evidence="2">3.1.3.48</ecNumber>
    </recommendedName>
</protein>
<feature type="domain" description="Tyrosine-protein phosphatase" evidence="5">
    <location>
        <begin position="1"/>
        <end position="73"/>
    </location>
</feature>
<evidence type="ECO:0000256" key="1">
    <source>
        <dbReference type="ARBA" id="ARBA00009580"/>
    </source>
</evidence>
<dbReference type="PANTHER" id="PTHR19134">
    <property type="entry name" value="RECEPTOR-TYPE TYROSINE-PROTEIN PHOSPHATASE"/>
    <property type="match status" value="1"/>
</dbReference>
<dbReference type="InterPro" id="IPR050348">
    <property type="entry name" value="Protein-Tyr_Phosphatase"/>
</dbReference>
<dbReference type="InterPro" id="IPR000387">
    <property type="entry name" value="Tyr_Pase_dom"/>
</dbReference>
<dbReference type="AlphaFoldDB" id="A0AAV2HJH7"/>
<evidence type="ECO:0000256" key="4">
    <source>
        <dbReference type="ARBA" id="ARBA00022912"/>
    </source>
</evidence>
<feature type="non-terminal residue" evidence="7">
    <location>
        <position position="1"/>
    </location>
</feature>
<dbReference type="InterPro" id="IPR016130">
    <property type="entry name" value="Tyr_Pase_AS"/>
</dbReference>
<dbReference type="EC" id="3.1.3.48" evidence="2"/>
<dbReference type="EMBL" id="CAXITT010000163">
    <property type="protein sequence ID" value="CAL1534184.1"/>
    <property type="molecule type" value="Genomic_DNA"/>
</dbReference>
<evidence type="ECO:0000256" key="2">
    <source>
        <dbReference type="ARBA" id="ARBA00013064"/>
    </source>
</evidence>
<dbReference type="Proteomes" id="UP001497497">
    <property type="component" value="Unassembled WGS sequence"/>
</dbReference>
<dbReference type="Pfam" id="PF00102">
    <property type="entry name" value="Y_phosphatase"/>
    <property type="match status" value="1"/>
</dbReference>
<dbReference type="PROSITE" id="PS00383">
    <property type="entry name" value="TYR_PHOSPHATASE_1"/>
    <property type="match status" value="1"/>
</dbReference>
<dbReference type="SMART" id="SM00404">
    <property type="entry name" value="PTPc_motif"/>
    <property type="match status" value="1"/>
</dbReference>
<dbReference type="PROSITE" id="PS50055">
    <property type="entry name" value="TYR_PHOSPHATASE_PTP"/>
    <property type="match status" value="1"/>
</dbReference>
<dbReference type="PANTHER" id="PTHR19134:SF562">
    <property type="entry name" value="PROTEIN-TYROSINE-PHOSPHATASE"/>
    <property type="match status" value="1"/>
</dbReference>
<name>A0AAV2HJH7_LYMST</name>
<dbReference type="PROSITE" id="PS50056">
    <property type="entry name" value="TYR_PHOSPHATASE_2"/>
    <property type="match status" value="1"/>
</dbReference>
<dbReference type="InterPro" id="IPR029021">
    <property type="entry name" value="Prot-tyrosine_phosphatase-like"/>
</dbReference>
<reference evidence="7 8" key="1">
    <citation type="submission" date="2024-04" db="EMBL/GenBank/DDBJ databases">
        <authorList>
            <consortium name="Genoscope - CEA"/>
            <person name="William W."/>
        </authorList>
    </citation>
    <scope>NUCLEOTIDE SEQUENCE [LARGE SCALE GENOMIC DNA]</scope>
</reference>
<keyword evidence="8" id="KW-1185">Reference proteome</keyword>
<accession>A0AAV2HJH7</accession>
<evidence type="ECO:0000313" key="8">
    <source>
        <dbReference type="Proteomes" id="UP001497497"/>
    </source>
</evidence>
<comment type="caution">
    <text evidence="7">The sequence shown here is derived from an EMBL/GenBank/DDBJ whole genome shotgun (WGS) entry which is preliminary data.</text>
</comment>
<proteinExistence type="inferred from homology"/>
<dbReference type="PRINTS" id="PR00700">
    <property type="entry name" value="PRTYPHPHTASE"/>
</dbReference>
<dbReference type="GO" id="GO:0004725">
    <property type="term" value="F:protein tyrosine phosphatase activity"/>
    <property type="evidence" value="ECO:0007669"/>
    <property type="project" value="UniProtKB-EC"/>
</dbReference>
<evidence type="ECO:0000259" key="6">
    <source>
        <dbReference type="PROSITE" id="PS50056"/>
    </source>
</evidence>
<keyword evidence="3" id="KW-0378">Hydrolase</keyword>
<dbReference type="Gene3D" id="3.90.190.10">
    <property type="entry name" value="Protein tyrosine phosphatase superfamily"/>
    <property type="match status" value="1"/>
</dbReference>